<feature type="repeat" description="MBT" evidence="5">
    <location>
        <begin position="1"/>
        <end position="101"/>
    </location>
</feature>
<dbReference type="InterPro" id="IPR013761">
    <property type="entry name" value="SAM/pointed_sf"/>
</dbReference>
<evidence type="ECO:0000256" key="4">
    <source>
        <dbReference type="ARBA" id="ARBA00023242"/>
    </source>
</evidence>
<name>A0A8C2C1X0_CYPCA</name>
<dbReference type="GO" id="GO:0042393">
    <property type="term" value="F:histone binding"/>
    <property type="evidence" value="ECO:0007669"/>
    <property type="project" value="TreeGrafter"/>
</dbReference>
<feature type="repeat" description="MBT" evidence="5">
    <location>
        <begin position="109"/>
        <end position="206"/>
    </location>
</feature>
<dbReference type="GO" id="GO:0045892">
    <property type="term" value="P:negative regulation of DNA-templated transcription"/>
    <property type="evidence" value="ECO:0007669"/>
    <property type="project" value="TreeGrafter"/>
</dbReference>
<keyword evidence="7" id="KW-0732">Signal</keyword>
<accession>A0A8C2C1X0</accession>
<dbReference type="AlphaFoldDB" id="A0A8C2C1X0"/>
<dbReference type="SUPFAM" id="SSF47769">
    <property type="entry name" value="SAM/Pointed domain"/>
    <property type="match status" value="1"/>
</dbReference>
<comment type="subcellular location">
    <subcellularLocation>
        <location evidence="1">Nucleus</location>
    </subcellularLocation>
</comment>
<dbReference type="InterPro" id="IPR004092">
    <property type="entry name" value="Mbt"/>
</dbReference>
<evidence type="ECO:0000313" key="10">
    <source>
        <dbReference type="Proteomes" id="UP000694701"/>
    </source>
</evidence>
<dbReference type="Gene3D" id="1.10.150.50">
    <property type="entry name" value="Transcription Factor, Ets-1"/>
    <property type="match status" value="1"/>
</dbReference>
<dbReference type="SMART" id="SM00561">
    <property type="entry name" value="MBT"/>
    <property type="match status" value="2"/>
</dbReference>
<dbReference type="PANTHER" id="PTHR12247:SF77">
    <property type="entry name" value="SCM-LIKE WITH FOUR MBT DOMAINS PROTEIN 1"/>
    <property type="match status" value="1"/>
</dbReference>
<feature type="compositionally biased region" description="Pro residues" evidence="6">
    <location>
        <begin position="458"/>
        <end position="469"/>
    </location>
</feature>
<feature type="domain" description="SLED" evidence="8">
    <location>
        <begin position="226"/>
        <end position="340"/>
    </location>
</feature>
<reference evidence="9" key="1">
    <citation type="submission" date="2025-08" db="UniProtKB">
        <authorList>
            <consortium name="Ensembl"/>
        </authorList>
    </citation>
    <scope>IDENTIFICATION</scope>
</reference>
<dbReference type="GO" id="GO:0005634">
    <property type="term" value="C:nucleus"/>
    <property type="evidence" value="ECO:0007669"/>
    <property type="project" value="UniProtKB-SubCell"/>
</dbReference>
<feature type="compositionally biased region" description="Polar residues" evidence="6">
    <location>
        <begin position="407"/>
        <end position="418"/>
    </location>
</feature>
<evidence type="ECO:0000256" key="3">
    <source>
        <dbReference type="ARBA" id="ARBA00022737"/>
    </source>
</evidence>
<evidence type="ECO:0000256" key="7">
    <source>
        <dbReference type="SAM" id="SignalP"/>
    </source>
</evidence>
<evidence type="ECO:0000313" key="9">
    <source>
        <dbReference type="Ensembl" id="ENSCCRP00020002838.1"/>
    </source>
</evidence>
<dbReference type="SUPFAM" id="SSF63748">
    <property type="entry name" value="Tudor/PWWP/MBT"/>
    <property type="match status" value="2"/>
</dbReference>
<dbReference type="InterPro" id="IPR050548">
    <property type="entry name" value="PcG_chromatin_remod_factors"/>
</dbReference>
<evidence type="ECO:0000256" key="5">
    <source>
        <dbReference type="PROSITE-ProRule" id="PRU00459"/>
    </source>
</evidence>
<protein>
    <submittedName>
        <fullName evidence="9">Scm like with four mbt domains 1</fullName>
    </submittedName>
</protein>
<keyword evidence="4" id="KW-0539">Nucleus</keyword>
<feature type="region of interest" description="Disordered" evidence="6">
    <location>
        <begin position="366"/>
        <end position="495"/>
    </location>
</feature>
<feature type="compositionally biased region" description="Acidic residues" evidence="6">
    <location>
        <begin position="422"/>
        <end position="450"/>
    </location>
</feature>
<evidence type="ECO:0000256" key="6">
    <source>
        <dbReference type="SAM" id="MobiDB-lite"/>
    </source>
</evidence>
<dbReference type="Gene3D" id="3.90.1150.190">
    <property type="entry name" value="SLED domain"/>
    <property type="match status" value="1"/>
</dbReference>
<dbReference type="InterPro" id="IPR038348">
    <property type="entry name" value="SLED_sf"/>
</dbReference>
<feature type="compositionally biased region" description="Basic and acidic residues" evidence="6">
    <location>
        <begin position="486"/>
        <end position="495"/>
    </location>
</feature>
<evidence type="ECO:0000259" key="8">
    <source>
        <dbReference type="Pfam" id="PF12140"/>
    </source>
</evidence>
<dbReference type="Pfam" id="PF02820">
    <property type="entry name" value="MBT"/>
    <property type="match status" value="2"/>
</dbReference>
<dbReference type="Proteomes" id="UP000694701">
    <property type="component" value="Unplaced"/>
</dbReference>
<dbReference type="PROSITE" id="PS51079">
    <property type="entry name" value="MBT"/>
    <property type="match status" value="2"/>
</dbReference>
<keyword evidence="2" id="KW-0678">Repressor</keyword>
<dbReference type="PANTHER" id="PTHR12247">
    <property type="entry name" value="POLYCOMB GROUP PROTEIN"/>
    <property type="match status" value="1"/>
</dbReference>
<dbReference type="GO" id="GO:0003682">
    <property type="term" value="F:chromatin binding"/>
    <property type="evidence" value="ECO:0007669"/>
    <property type="project" value="TreeGrafter"/>
</dbReference>
<organism evidence="9 10">
    <name type="scientific">Cyprinus carpio</name>
    <name type="common">Common carp</name>
    <dbReference type="NCBI Taxonomy" id="7962"/>
    <lineage>
        <taxon>Eukaryota</taxon>
        <taxon>Metazoa</taxon>
        <taxon>Chordata</taxon>
        <taxon>Craniata</taxon>
        <taxon>Vertebrata</taxon>
        <taxon>Euteleostomi</taxon>
        <taxon>Actinopterygii</taxon>
        <taxon>Neopterygii</taxon>
        <taxon>Teleostei</taxon>
        <taxon>Ostariophysi</taxon>
        <taxon>Cypriniformes</taxon>
        <taxon>Cyprinidae</taxon>
        <taxon>Cyprininae</taxon>
        <taxon>Cyprinus</taxon>
    </lineage>
</organism>
<feature type="compositionally biased region" description="Basic residues" evidence="6">
    <location>
        <begin position="386"/>
        <end position="406"/>
    </location>
</feature>
<sequence>MTMLFLLVSTLFFVFKLFTINPHSFTEGMKLEAVDPAAPFTISPATVMKVFNDHFFLVQMDNMRDEAQKEGGGCSFLCHIDSPGIFPTQWSLKNGVKLSPPPGFQGQDFDWADYLKQCEAEAAPQQCFPPDPSDQCIKESMMLEAVNPLCPENIHVATVTKVKGQHMWIRLEGLKQAIPEIIVHTDSMDIFPVSWCETNGYPLLHPCKPRVEKQRKVAVANGKYCCPKIYFNHRCFSGPYLNKGRIAELPQCVGPGNCVLVLKEVLTLLINSAYKPSRVLRELQLDQEGRWQGHGETLKAKYKGKSYRATVEIVRTADQVADFCRKTCIKLECCPNLFGPRMVLERCSENCSVLTKTKYTYYYGKKKSRRVGRPPGGHSNLEGGVKRRGRRRKRRKQLFVHKKRRSSASVDNTPAGSPQGSGDEEDLDEDDSLSEDTGSELQDELMDDSEYSEKKSQPPTPSPSPPETPRPTRRRRKARSPSCSDDENRPPSPKEIDGQALLLLNLPTVQECMDLKLGPAIKLCHHIERVKLAFYQQFASSG</sequence>
<feature type="chain" id="PRO_5034595158" evidence="7">
    <location>
        <begin position="20"/>
        <end position="542"/>
    </location>
</feature>
<dbReference type="Gene3D" id="2.30.30.140">
    <property type="match status" value="2"/>
</dbReference>
<keyword evidence="3" id="KW-0677">Repeat</keyword>
<feature type="signal peptide" evidence="7">
    <location>
        <begin position="1"/>
        <end position="19"/>
    </location>
</feature>
<evidence type="ECO:0000256" key="1">
    <source>
        <dbReference type="ARBA" id="ARBA00004123"/>
    </source>
</evidence>
<dbReference type="Ensembl" id="ENSCCRT00020003300.1">
    <property type="protein sequence ID" value="ENSCCRP00020002838.1"/>
    <property type="gene ID" value="ENSCCRG00020001221.1"/>
</dbReference>
<dbReference type="InterPro" id="IPR021987">
    <property type="entry name" value="SLED"/>
</dbReference>
<proteinExistence type="predicted"/>
<evidence type="ECO:0000256" key="2">
    <source>
        <dbReference type="ARBA" id="ARBA00022491"/>
    </source>
</evidence>
<dbReference type="Pfam" id="PF12140">
    <property type="entry name" value="SLED"/>
    <property type="match status" value="1"/>
</dbReference>